<evidence type="ECO:0000313" key="3">
    <source>
        <dbReference type="Proteomes" id="UP000827768"/>
    </source>
</evidence>
<evidence type="ECO:0000313" key="2">
    <source>
        <dbReference type="EMBL" id="UDL15907.1"/>
    </source>
</evidence>
<organism evidence="2 3">
    <name type="scientific">Microbacterium phage Pumpernickel</name>
    <dbReference type="NCBI Taxonomy" id="2885983"/>
    <lineage>
        <taxon>Viruses</taxon>
        <taxon>Duplodnaviria</taxon>
        <taxon>Heunggongvirae</taxon>
        <taxon>Uroviricota</taxon>
        <taxon>Caudoviricetes</taxon>
        <taxon>Pumpernickelvirus</taxon>
        <taxon>Pumpernickelvirus pumpernickel</taxon>
    </lineage>
</organism>
<name>A0AAE8Y7P6_9CAUD</name>
<sequence>MGHYASEMGDERPRSTAATGYDNREILDEFFGGTAPVGSDTCPRCGAGIHWNWMNVDSLLLHIKWHENLNAWVRGENRPYPGLEI</sequence>
<dbReference type="Proteomes" id="UP000827768">
    <property type="component" value="Segment"/>
</dbReference>
<accession>A0AAE8Y7P6</accession>
<feature type="region of interest" description="Disordered" evidence="1">
    <location>
        <begin position="1"/>
        <end position="20"/>
    </location>
</feature>
<dbReference type="RefSeq" id="YP_010755147.1">
    <property type="nucleotide sequence ID" value="NC_073468.1"/>
</dbReference>
<evidence type="ECO:0000256" key="1">
    <source>
        <dbReference type="SAM" id="MobiDB-lite"/>
    </source>
</evidence>
<proteinExistence type="predicted"/>
<dbReference type="KEGG" id="vg:80019769"/>
<protein>
    <submittedName>
        <fullName evidence="2">Uncharacterized protein</fullName>
    </submittedName>
</protein>
<dbReference type="EMBL" id="OK040790">
    <property type="protein sequence ID" value="UDL15907.1"/>
    <property type="molecule type" value="Genomic_DNA"/>
</dbReference>
<keyword evidence="3" id="KW-1185">Reference proteome</keyword>
<reference evidence="2" key="1">
    <citation type="submission" date="2021-09" db="EMBL/GenBank/DDBJ databases">
        <authorList>
            <person name="Andersen S.H."/>
            <person name="Beall E.A."/>
            <person name="Cappelle B."/>
            <person name="Falteisek K.J."/>
            <person name="Fenske B.A."/>
            <person name="Gansluckner N.W."/>
            <person name="Gilbertson S.M."/>
            <person name="Krings K.J."/>
            <person name="Mobeck M."/>
            <person name="Odeku J.O."/>
            <person name="Poncelet M.E."/>
            <person name="Rohr J.R."/>
            <person name="Rolands L."/>
            <person name="Whipple C.D."/>
            <person name="Whipple E.M."/>
            <person name="Spring A.M."/>
            <person name="Klyczek K."/>
            <person name="Garlena R.A."/>
            <person name="Russell D.A."/>
            <person name="Pope W.H."/>
            <person name="Jacobs-Sera D."/>
            <person name="Hatfull G.F."/>
        </authorList>
    </citation>
    <scope>NUCLEOTIDE SEQUENCE</scope>
</reference>
<dbReference type="GeneID" id="80019769"/>
<gene>
    <name evidence="2" type="primary">129</name>
    <name evidence="2" type="ORF">SEA_PUMPERNICKEL_129</name>
</gene>